<keyword evidence="1" id="KW-1133">Transmembrane helix</keyword>
<proteinExistence type="predicted"/>
<feature type="transmembrane region" description="Helical" evidence="1">
    <location>
        <begin position="73"/>
        <end position="93"/>
    </location>
</feature>
<feature type="transmembrane region" description="Helical" evidence="1">
    <location>
        <begin position="362"/>
        <end position="386"/>
    </location>
</feature>
<feature type="transmembrane region" description="Helical" evidence="1">
    <location>
        <begin position="313"/>
        <end position="337"/>
    </location>
</feature>
<keyword evidence="1" id="KW-0472">Membrane</keyword>
<feature type="transmembrane region" description="Helical" evidence="1">
    <location>
        <begin position="187"/>
        <end position="210"/>
    </location>
</feature>
<dbReference type="EMBL" id="JABFUD020000004">
    <property type="protein sequence ID" value="KAI5080536.1"/>
    <property type="molecule type" value="Genomic_DNA"/>
</dbReference>
<evidence type="ECO:0000313" key="3">
    <source>
        <dbReference type="Proteomes" id="UP000886520"/>
    </source>
</evidence>
<evidence type="ECO:0000256" key="1">
    <source>
        <dbReference type="SAM" id="Phobius"/>
    </source>
</evidence>
<feature type="transmembrane region" description="Helical" evidence="1">
    <location>
        <begin position="252"/>
        <end position="271"/>
    </location>
</feature>
<dbReference type="Proteomes" id="UP000886520">
    <property type="component" value="Chromosome 4"/>
</dbReference>
<gene>
    <name evidence="2" type="ORF">GOP47_0003719</name>
</gene>
<organism evidence="2 3">
    <name type="scientific">Adiantum capillus-veneris</name>
    <name type="common">Maidenhair fern</name>
    <dbReference type="NCBI Taxonomy" id="13818"/>
    <lineage>
        <taxon>Eukaryota</taxon>
        <taxon>Viridiplantae</taxon>
        <taxon>Streptophyta</taxon>
        <taxon>Embryophyta</taxon>
        <taxon>Tracheophyta</taxon>
        <taxon>Polypodiopsida</taxon>
        <taxon>Polypodiidae</taxon>
        <taxon>Polypodiales</taxon>
        <taxon>Pteridineae</taxon>
        <taxon>Pteridaceae</taxon>
        <taxon>Vittarioideae</taxon>
        <taxon>Adiantum</taxon>
    </lineage>
</organism>
<dbReference type="OrthoDB" id="2002878at2759"/>
<protein>
    <submittedName>
        <fullName evidence="2">Uncharacterized protein</fullName>
    </submittedName>
</protein>
<dbReference type="AlphaFoldDB" id="A0A9D4V658"/>
<sequence>MVKRGVVACAGAAGTVLSSLIYLFDFITTLITLHEYYIYEYECPHAPLSSPLLLHNPVCSAIRSSIHFRHYPMFWVLLVLLLLAHLCNTIIFWCTLPPSQHPLRLAYFMPLIHLHRLFKVLFHSFSITRLQELQKSQMELNSLYNAVGVALEIAPQFVIQMAIAFSLGQYIKESAIVGDQAQKIPVILLLSLIASIISGTYGASMATLCLFDKQVPLSRRGFISIMMGMQTFVAILAKGINYTVLHQGVMVVNLYGGIGILLAWLFSRLVVHNHYRNCRLKSTWIKFAHTLGLAFMIRIVGPVYVLIKLGTSLGLFVWGTIVHILAEMTPYLFVYFWPNGIESPCSTSNRASLENKYFKCELYLGVTFSCQFVFILTTSLIVWVYMKNDKNVSLLPTNLNQSIQHESRQLIKIPFGAIQYKGFGVSQ</sequence>
<keyword evidence="1" id="KW-0812">Transmembrane</keyword>
<keyword evidence="3" id="KW-1185">Reference proteome</keyword>
<accession>A0A9D4V658</accession>
<comment type="caution">
    <text evidence="2">The sequence shown here is derived from an EMBL/GenBank/DDBJ whole genome shotgun (WGS) entry which is preliminary data.</text>
</comment>
<feature type="transmembrane region" description="Helical" evidence="1">
    <location>
        <begin position="283"/>
        <end position="307"/>
    </location>
</feature>
<feature type="transmembrane region" description="Helical" evidence="1">
    <location>
        <begin position="222"/>
        <end position="240"/>
    </location>
</feature>
<reference evidence="2" key="1">
    <citation type="submission" date="2021-01" db="EMBL/GenBank/DDBJ databases">
        <title>Adiantum capillus-veneris genome.</title>
        <authorList>
            <person name="Fang Y."/>
            <person name="Liao Q."/>
        </authorList>
    </citation>
    <scope>NUCLEOTIDE SEQUENCE</scope>
    <source>
        <strain evidence="2">H3</strain>
        <tissue evidence="2">Leaf</tissue>
    </source>
</reference>
<evidence type="ECO:0000313" key="2">
    <source>
        <dbReference type="EMBL" id="KAI5080536.1"/>
    </source>
</evidence>
<name>A0A9D4V658_ADICA</name>